<dbReference type="PANTHER" id="PTHR30185">
    <property type="entry name" value="CRYPTIC BETA-GLUCOSIDE BGL OPERON ANTITERMINATOR"/>
    <property type="match status" value="1"/>
</dbReference>
<keyword evidence="3" id="KW-0804">Transcription</keyword>
<evidence type="ECO:0000256" key="1">
    <source>
        <dbReference type="ARBA" id="ARBA00022737"/>
    </source>
</evidence>
<dbReference type="InterPro" id="IPR036388">
    <property type="entry name" value="WH-like_DNA-bd_sf"/>
</dbReference>
<sequence length="621" mass="72501">MMNKNINKMLDVLLQQKDFITNKQLSELVGVTERSIRSYVAKVNESFNGEKLIVSNEKGYKIDKGKYDSKNISSNESDSDDEILFRIALLLINSVGYTQIDVIADQLSYSSESIRSKIQKLFLKIKQFDIGVSFESKIFTGVRLVGNEESKRLILEELVPLKIFSKEKLIYQLDNFFKDMTDIKEITQSVKMIDNTLTAHNCTVEYWTYVKLIIHIIIMNYRVKNHHYVTELTNYEDVVYEFSEYRLASSFIDDFQIGRTKEELLSLTYYLLALPLDITNPEIILNDETTISAIKETLFKAEKYFNIPVYSNENYQNQIVNHIARLLNPIKEKIPIFNPYFTELKHEYLFAYSISSFIYDDLKKRLSLSIPESEIAYLSIHIQLVLNEEKDGILKTLLIVNNKQIETKLIKNKVEMFFQNIHITQIVHDFETVDFNNFDLILTTIGEYPSPRYYRIDKLIHISRNFNSMDIQSVQRFISTIGTSNLIDNAEYFHINETSSIDAIEKLLELSGYSNLIDNFKDREKMSSTDVGNFTALPHPFLTKFSYNPKVIIGISDSDIIWGNQKVRLIIAYIPSEQLEVNKGFFRDVYVHTNNLETVLKLLKTKNKQNFIYVWNKERGY</sequence>
<dbReference type="SUPFAM" id="SSF55804">
    <property type="entry name" value="Phoshotransferase/anion transport protein"/>
    <property type="match status" value="1"/>
</dbReference>
<dbReference type="InterPro" id="IPR016152">
    <property type="entry name" value="PTrfase/Anion_transptr"/>
</dbReference>
<dbReference type="Gene3D" id="1.10.1790.10">
    <property type="entry name" value="PRD domain"/>
    <property type="match status" value="1"/>
</dbReference>
<reference evidence="7" key="1">
    <citation type="journal article" date="2019" name="Int. J. Syst. Evol. Microbiol.">
        <title>The Global Catalogue of Microorganisms (GCM) 10K type strain sequencing project: providing services to taxonomists for standard genome sequencing and annotation.</title>
        <authorList>
            <consortium name="The Broad Institute Genomics Platform"/>
            <consortium name="The Broad Institute Genome Sequencing Center for Infectious Disease"/>
            <person name="Wu L."/>
            <person name="Ma J."/>
        </authorList>
    </citation>
    <scope>NUCLEOTIDE SEQUENCE [LARGE SCALE GENOMIC DNA]</scope>
    <source>
        <strain evidence="7">CCM 8927</strain>
    </source>
</reference>
<dbReference type="PANTHER" id="PTHR30185:SF18">
    <property type="entry name" value="TRANSCRIPTIONAL REGULATOR MTLR"/>
    <property type="match status" value="1"/>
</dbReference>
<proteinExistence type="predicted"/>
<dbReference type="SUPFAM" id="SSF63520">
    <property type="entry name" value="PTS-regulatory domain, PRD"/>
    <property type="match status" value="1"/>
</dbReference>
<dbReference type="Proteomes" id="UP001596288">
    <property type="component" value="Unassembled WGS sequence"/>
</dbReference>
<dbReference type="Pfam" id="PF08280">
    <property type="entry name" value="HTH_Mga"/>
    <property type="match status" value="1"/>
</dbReference>
<feature type="domain" description="PRD" evidence="5">
    <location>
        <begin position="285"/>
        <end position="392"/>
    </location>
</feature>
<accession>A0ABW1RKR4</accession>
<evidence type="ECO:0000313" key="6">
    <source>
        <dbReference type="EMBL" id="MFC6176696.1"/>
    </source>
</evidence>
<keyword evidence="2" id="KW-0805">Transcription regulation</keyword>
<dbReference type="InterPro" id="IPR011608">
    <property type="entry name" value="PRD"/>
</dbReference>
<dbReference type="InterPro" id="IPR036634">
    <property type="entry name" value="PRD_sf"/>
</dbReference>
<dbReference type="PROSITE" id="PS51094">
    <property type="entry name" value="PTS_EIIA_TYPE_2"/>
    <property type="match status" value="1"/>
</dbReference>
<dbReference type="InterPro" id="IPR002178">
    <property type="entry name" value="PTS_EIIA_type-2_dom"/>
</dbReference>
<dbReference type="Pfam" id="PF00874">
    <property type="entry name" value="PRD"/>
    <property type="match status" value="1"/>
</dbReference>
<evidence type="ECO:0000256" key="3">
    <source>
        <dbReference type="ARBA" id="ARBA00023163"/>
    </source>
</evidence>
<gene>
    <name evidence="6" type="ORF">ACFQAV_07570</name>
</gene>
<dbReference type="RefSeq" id="WP_137610273.1">
    <property type="nucleotide sequence ID" value="NZ_BJDF01000001.1"/>
</dbReference>
<evidence type="ECO:0000256" key="2">
    <source>
        <dbReference type="ARBA" id="ARBA00023015"/>
    </source>
</evidence>
<dbReference type="InterPro" id="IPR050661">
    <property type="entry name" value="BglG_antiterminators"/>
</dbReference>
<dbReference type="InterPro" id="IPR013199">
    <property type="entry name" value="HTH_Mga_DNA-bd_dom"/>
</dbReference>
<comment type="caution">
    <text evidence="6">The sequence shown here is derived from an EMBL/GenBank/DDBJ whole genome shotgun (WGS) entry which is preliminary data.</text>
</comment>
<evidence type="ECO:0000313" key="7">
    <source>
        <dbReference type="Proteomes" id="UP001596288"/>
    </source>
</evidence>
<organism evidence="6 7">
    <name type="scientific">Companilactobacillus huachuanensis</name>
    <dbReference type="NCBI Taxonomy" id="2559914"/>
    <lineage>
        <taxon>Bacteria</taxon>
        <taxon>Bacillati</taxon>
        <taxon>Bacillota</taxon>
        <taxon>Bacilli</taxon>
        <taxon>Lactobacillales</taxon>
        <taxon>Lactobacillaceae</taxon>
        <taxon>Companilactobacillus</taxon>
    </lineage>
</organism>
<evidence type="ECO:0000259" key="4">
    <source>
        <dbReference type="PROSITE" id="PS51094"/>
    </source>
</evidence>
<feature type="domain" description="PTS EIIA type-2" evidence="4">
    <location>
        <begin position="479"/>
        <end position="618"/>
    </location>
</feature>
<keyword evidence="7" id="KW-1185">Reference proteome</keyword>
<dbReference type="Gene3D" id="1.10.10.10">
    <property type="entry name" value="Winged helix-like DNA-binding domain superfamily/Winged helix DNA-binding domain"/>
    <property type="match status" value="1"/>
</dbReference>
<dbReference type="Pfam" id="PF00359">
    <property type="entry name" value="PTS_EIIA_2"/>
    <property type="match status" value="1"/>
</dbReference>
<protein>
    <submittedName>
        <fullName evidence="6">BglG family transcription antiterminator</fullName>
    </submittedName>
</protein>
<dbReference type="EMBL" id="JBHSSF010000019">
    <property type="protein sequence ID" value="MFC6176696.1"/>
    <property type="molecule type" value="Genomic_DNA"/>
</dbReference>
<evidence type="ECO:0000259" key="5">
    <source>
        <dbReference type="PROSITE" id="PS51372"/>
    </source>
</evidence>
<dbReference type="Gene3D" id="3.40.930.10">
    <property type="entry name" value="Mannitol-specific EII, Chain A"/>
    <property type="match status" value="1"/>
</dbReference>
<dbReference type="PROSITE" id="PS51372">
    <property type="entry name" value="PRD_2"/>
    <property type="match status" value="1"/>
</dbReference>
<name>A0ABW1RKR4_9LACO</name>
<keyword evidence="1" id="KW-0677">Repeat</keyword>